<dbReference type="Proteomes" id="UP000655225">
    <property type="component" value="Unassembled WGS sequence"/>
</dbReference>
<proteinExistence type="predicted"/>
<feature type="region of interest" description="Disordered" evidence="3">
    <location>
        <begin position="167"/>
        <end position="195"/>
    </location>
</feature>
<evidence type="ECO:0000256" key="3">
    <source>
        <dbReference type="SAM" id="MobiDB-lite"/>
    </source>
</evidence>
<keyword evidence="6" id="KW-1185">Reference proteome</keyword>
<feature type="region of interest" description="Disordered" evidence="3">
    <location>
        <begin position="211"/>
        <end position="277"/>
    </location>
</feature>
<dbReference type="EMBL" id="JABCRI010000021">
    <property type="protein sequence ID" value="KAF8380194.1"/>
    <property type="molecule type" value="Genomic_DNA"/>
</dbReference>
<feature type="compositionally biased region" description="Basic residues" evidence="3">
    <location>
        <begin position="260"/>
        <end position="277"/>
    </location>
</feature>
<feature type="compositionally biased region" description="Acidic residues" evidence="3">
    <location>
        <begin position="245"/>
        <end position="256"/>
    </location>
</feature>
<evidence type="ECO:0000259" key="4">
    <source>
        <dbReference type="PROSITE" id="PS51667"/>
    </source>
</evidence>
<feature type="compositionally biased region" description="Basic and acidic residues" evidence="3">
    <location>
        <begin position="212"/>
        <end position="231"/>
    </location>
</feature>
<gene>
    <name evidence="5" type="ORF">HHK36_027676</name>
</gene>
<feature type="domain" description="WRC" evidence="4">
    <location>
        <begin position="125"/>
        <end position="173"/>
    </location>
</feature>
<protein>
    <recommendedName>
        <fullName evidence="4">WRC domain-containing protein</fullName>
    </recommendedName>
</protein>
<dbReference type="AlphaFoldDB" id="A0A834YF92"/>
<dbReference type="Pfam" id="PF08879">
    <property type="entry name" value="WRC"/>
    <property type="match status" value="1"/>
</dbReference>
<dbReference type="OMA" id="NSLCEYH"/>
<dbReference type="OrthoDB" id="1927437at2759"/>
<reference evidence="5 6" key="1">
    <citation type="submission" date="2020-04" db="EMBL/GenBank/DDBJ databases">
        <title>Plant Genome Project.</title>
        <authorList>
            <person name="Zhang R.-G."/>
        </authorList>
    </citation>
    <scope>NUCLEOTIDE SEQUENCE [LARGE SCALE GENOMIC DNA]</scope>
    <source>
        <strain evidence="5">YNK0</strain>
        <tissue evidence="5">Leaf</tissue>
    </source>
</reference>
<keyword evidence="1" id="KW-0539">Nucleus</keyword>
<dbReference type="InterPro" id="IPR014977">
    <property type="entry name" value="WRC_dom"/>
</dbReference>
<name>A0A834YF92_TETSI</name>
<evidence type="ECO:0000313" key="5">
    <source>
        <dbReference type="EMBL" id="KAF8380194.1"/>
    </source>
</evidence>
<evidence type="ECO:0000256" key="2">
    <source>
        <dbReference type="PROSITE-ProRule" id="PRU01002"/>
    </source>
</evidence>
<comment type="caution">
    <text evidence="2">Lacks conserved residue(s) required for the propagation of feature annotation.</text>
</comment>
<accession>A0A834YF92</accession>
<dbReference type="PANTHER" id="PTHR34680:SF3">
    <property type="entry name" value="EXPRESSED PROTEIN"/>
    <property type="match status" value="1"/>
</dbReference>
<dbReference type="PANTHER" id="PTHR34680">
    <property type="entry name" value="EXPRESSED PROTEIN"/>
    <property type="match status" value="1"/>
</dbReference>
<dbReference type="PROSITE" id="PS51667">
    <property type="entry name" value="WRC"/>
    <property type="match status" value="1"/>
</dbReference>
<comment type="caution">
    <text evidence="5">The sequence shown here is derived from an EMBL/GenBank/DDBJ whole genome shotgun (WGS) entry which is preliminary data.</text>
</comment>
<organism evidence="5 6">
    <name type="scientific">Tetracentron sinense</name>
    <name type="common">Spur-leaf</name>
    <dbReference type="NCBI Taxonomy" id="13715"/>
    <lineage>
        <taxon>Eukaryota</taxon>
        <taxon>Viridiplantae</taxon>
        <taxon>Streptophyta</taxon>
        <taxon>Embryophyta</taxon>
        <taxon>Tracheophyta</taxon>
        <taxon>Spermatophyta</taxon>
        <taxon>Magnoliopsida</taxon>
        <taxon>Trochodendrales</taxon>
        <taxon>Trochodendraceae</taxon>
        <taxon>Tetracentron</taxon>
    </lineage>
</organism>
<evidence type="ECO:0000313" key="6">
    <source>
        <dbReference type="Proteomes" id="UP000655225"/>
    </source>
</evidence>
<sequence>MRIRKHAKISAISFSHAPIAPCQPPSLQTNVCELNRSPWDVMAFAPQSDISYPEEFQVEGEDSVTANGSGGDSVGAVESVASLNISWGEEQKEEAEDEDSQNLLLPFVAFNDAEKRDSEIGLKKEESLISCNKTDGKGWQCRREAKEGHSLCEHHLTQLRSYHSCNYSSHRKSDKVAGTTAGARRRSRGKTPKSSSEYYYYSGFGPLWGKKRNGERGEVKKREINENDGDAKINPSSSSHIILEHDDDLDDDDDSDTPPGRKRIRKPVKARSLKSLM</sequence>
<evidence type="ECO:0000256" key="1">
    <source>
        <dbReference type="ARBA" id="ARBA00023242"/>
    </source>
</evidence>